<name>A0A165YZU2_9AGAM</name>
<feature type="compositionally biased region" description="Basic and acidic residues" evidence="1">
    <location>
        <begin position="602"/>
        <end position="620"/>
    </location>
</feature>
<protein>
    <submittedName>
        <fullName evidence="2">Uncharacterized protein</fullName>
    </submittedName>
</protein>
<keyword evidence="3" id="KW-1185">Reference proteome</keyword>
<evidence type="ECO:0000313" key="2">
    <source>
        <dbReference type="EMBL" id="KZP10089.1"/>
    </source>
</evidence>
<feature type="compositionally biased region" description="Low complexity" evidence="1">
    <location>
        <begin position="39"/>
        <end position="55"/>
    </location>
</feature>
<feature type="compositionally biased region" description="Low complexity" evidence="1">
    <location>
        <begin position="429"/>
        <end position="443"/>
    </location>
</feature>
<feature type="compositionally biased region" description="Basic residues" evidence="1">
    <location>
        <begin position="572"/>
        <end position="581"/>
    </location>
</feature>
<feature type="compositionally biased region" description="Polar residues" evidence="1">
    <location>
        <begin position="323"/>
        <end position="357"/>
    </location>
</feature>
<feature type="compositionally biased region" description="Basic and acidic residues" evidence="1">
    <location>
        <begin position="271"/>
        <end position="280"/>
    </location>
</feature>
<proteinExistence type="predicted"/>
<dbReference type="AlphaFoldDB" id="A0A165YZU2"/>
<dbReference type="OrthoDB" id="2687738at2759"/>
<feature type="compositionally biased region" description="Low complexity" evidence="1">
    <location>
        <begin position="391"/>
        <end position="422"/>
    </location>
</feature>
<evidence type="ECO:0000256" key="1">
    <source>
        <dbReference type="SAM" id="MobiDB-lite"/>
    </source>
</evidence>
<reference evidence="2 3" key="1">
    <citation type="journal article" date="2016" name="Mol. Biol. Evol.">
        <title>Comparative Genomics of Early-Diverging Mushroom-Forming Fungi Provides Insights into the Origins of Lignocellulose Decay Capabilities.</title>
        <authorList>
            <person name="Nagy L.G."/>
            <person name="Riley R."/>
            <person name="Tritt A."/>
            <person name="Adam C."/>
            <person name="Daum C."/>
            <person name="Floudas D."/>
            <person name="Sun H."/>
            <person name="Yadav J.S."/>
            <person name="Pangilinan J."/>
            <person name="Larsson K.H."/>
            <person name="Matsuura K."/>
            <person name="Barry K."/>
            <person name="Labutti K."/>
            <person name="Kuo R."/>
            <person name="Ohm R.A."/>
            <person name="Bhattacharya S.S."/>
            <person name="Shirouzu T."/>
            <person name="Yoshinaga Y."/>
            <person name="Martin F.M."/>
            <person name="Grigoriev I.V."/>
            <person name="Hibbett D.S."/>
        </authorList>
    </citation>
    <scope>NUCLEOTIDE SEQUENCE [LARGE SCALE GENOMIC DNA]</scope>
    <source>
        <strain evidence="2 3">CBS 109695</strain>
    </source>
</reference>
<feature type="compositionally biased region" description="Basic and acidic residues" evidence="1">
    <location>
        <begin position="139"/>
        <end position="148"/>
    </location>
</feature>
<feature type="compositionally biased region" description="Basic and acidic residues" evidence="1">
    <location>
        <begin position="157"/>
        <end position="177"/>
    </location>
</feature>
<gene>
    <name evidence="2" type="ORF">FIBSPDRAFT_221481</name>
</gene>
<feature type="compositionally biased region" description="Low complexity" evidence="1">
    <location>
        <begin position="516"/>
        <end position="526"/>
    </location>
</feature>
<feature type="compositionally biased region" description="Low complexity" evidence="1">
    <location>
        <begin position="536"/>
        <end position="546"/>
    </location>
</feature>
<feature type="compositionally biased region" description="Polar residues" evidence="1">
    <location>
        <begin position="464"/>
        <end position="477"/>
    </location>
</feature>
<dbReference type="EMBL" id="KV417686">
    <property type="protein sequence ID" value="KZP10089.1"/>
    <property type="molecule type" value="Genomic_DNA"/>
</dbReference>
<dbReference type="STRING" id="436010.A0A165YZU2"/>
<dbReference type="Proteomes" id="UP000076532">
    <property type="component" value="Unassembled WGS sequence"/>
</dbReference>
<organism evidence="2 3">
    <name type="scientific">Athelia psychrophila</name>
    <dbReference type="NCBI Taxonomy" id="1759441"/>
    <lineage>
        <taxon>Eukaryota</taxon>
        <taxon>Fungi</taxon>
        <taxon>Dikarya</taxon>
        <taxon>Basidiomycota</taxon>
        <taxon>Agaricomycotina</taxon>
        <taxon>Agaricomycetes</taxon>
        <taxon>Agaricomycetidae</taxon>
        <taxon>Atheliales</taxon>
        <taxon>Atheliaceae</taxon>
        <taxon>Athelia</taxon>
    </lineage>
</organism>
<accession>A0A165YZU2</accession>
<evidence type="ECO:0000313" key="3">
    <source>
        <dbReference type="Proteomes" id="UP000076532"/>
    </source>
</evidence>
<sequence length="655" mass="70109">MHWVLEQVCYTHFAFLFIHETECGSASPAPMPKPKPAPIKRASSSSSSSSSSSNSDSEDDAPLATLLGPKRPGSSASNLTPRGPQRPLIDINAILPGDRTGSIPSPLVANNAREREVADLSGLKKLAELKRKEELRLAKEEAEQRDAKVAAQQAQERNAERKAKTKPAQERDVETKSKAKPARAAPPNFSYPHRRTSSDVVTSPKEATVDLPPRPQSRGPEASLPSPAPTVSHLREPASSSRRKIVVSTVEPEPDSPQGISDDLMAALRFMDPDAYERSKIPAPAPPPAPASKGEKGKNLPIVPTPITRREAPPGFSVMSRPQHGQTHRTTQSSGAMSTLTTASVNSSATITPTNESAGPAVSSRDAVGSSKAGKTIAPPPRSSSLFILPTDGDSSFTSTSTTPSVSTSTSSRSRPDPASTRYFPTKQSISSLSSLASPTSSPEEPKVPLKVAPILKAPRSTGRPRSSTVTLISQIPETAPLNPDSRAPQASKPYIQPVSRPGTLVSMIPAPPSPTSSKASYKPKPFAAAMRRDSPASSTGDSSSGRYPITPRDGSEVGEDDEWLRQERRKREMRVKRRSVSHGSEADFDRLAAKSRVAPEQSDHTPEAEQRRKERRRGEAKAAIEVCLSVYCFKIPSTDSSLAGQCSSWARSHC</sequence>
<feature type="region of interest" description="Disordered" evidence="1">
    <location>
        <begin position="24"/>
        <end position="89"/>
    </location>
</feature>
<feature type="region of interest" description="Disordered" evidence="1">
    <location>
        <begin position="139"/>
        <end position="620"/>
    </location>
</feature>